<dbReference type="GO" id="GO:0016787">
    <property type="term" value="F:hydrolase activity"/>
    <property type="evidence" value="ECO:0007669"/>
    <property type="project" value="UniProtKB-KW"/>
</dbReference>
<dbReference type="EMBL" id="CM010724">
    <property type="protein sequence ID" value="RZC80039.1"/>
    <property type="molecule type" value="Genomic_DNA"/>
</dbReference>
<sequence length="96" mass="11265">GFLELFKLVLTARYDRREAGETSDGKSKYWHVLLIPDVLECFSGTINYLHFQKYYLFEPFPIEKAPTQKITMENGLPDNWVTMSELLNYPVRALVF</sequence>
<dbReference type="GO" id="GO:0005737">
    <property type="term" value="C:cytoplasm"/>
    <property type="evidence" value="ECO:0007669"/>
    <property type="project" value="UniProtKB-SubCell"/>
</dbReference>
<dbReference type="InterPro" id="IPR026506">
    <property type="entry name" value="GDPGP"/>
</dbReference>
<reference evidence="1 2" key="1">
    <citation type="journal article" date="2018" name="Science">
        <title>The opium poppy genome and morphinan production.</title>
        <authorList>
            <person name="Guo L."/>
            <person name="Winzer T."/>
            <person name="Yang X."/>
            <person name="Li Y."/>
            <person name="Ning Z."/>
            <person name="He Z."/>
            <person name="Teodor R."/>
            <person name="Lu Y."/>
            <person name="Bowser T.A."/>
            <person name="Graham I.A."/>
            <person name="Ye K."/>
        </authorList>
    </citation>
    <scope>NUCLEOTIDE SEQUENCE [LARGE SCALE GENOMIC DNA]</scope>
    <source>
        <strain evidence="2">cv. HN1</strain>
        <tissue evidence="1">Leaves</tissue>
    </source>
</reference>
<evidence type="ECO:0000313" key="2">
    <source>
        <dbReference type="Proteomes" id="UP000316621"/>
    </source>
</evidence>
<accession>A0A4Y7L6Y2</accession>
<proteinExistence type="predicted"/>
<gene>
    <name evidence="1" type="ORF">C5167_042617</name>
</gene>
<dbReference type="PANTHER" id="PTHR20884">
    <property type="entry name" value="GDP-D-GLUCOSE PHOSPHORYLASE 1"/>
    <property type="match status" value="1"/>
</dbReference>
<protein>
    <submittedName>
        <fullName evidence="1">Uncharacterized protein</fullName>
    </submittedName>
</protein>
<dbReference type="Proteomes" id="UP000316621">
    <property type="component" value="Chromosome 10"/>
</dbReference>
<dbReference type="AlphaFoldDB" id="A0A4Y7L6Y2"/>
<name>A0A4Y7L6Y2_PAPSO</name>
<dbReference type="GO" id="GO:0006006">
    <property type="term" value="P:glucose metabolic process"/>
    <property type="evidence" value="ECO:0007669"/>
    <property type="project" value="TreeGrafter"/>
</dbReference>
<dbReference type="GO" id="GO:0080048">
    <property type="term" value="F:GDP-D-glucose phosphorylase activity"/>
    <property type="evidence" value="ECO:0007669"/>
    <property type="project" value="InterPro"/>
</dbReference>
<feature type="non-terminal residue" evidence="1">
    <location>
        <position position="1"/>
    </location>
</feature>
<keyword evidence="2" id="KW-1185">Reference proteome</keyword>
<dbReference type="STRING" id="3469.A0A4Y7L6Y2"/>
<dbReference type="GO" id="GO:0005085">
    <property type="term" value="F:guanyl-nucleotide exchange factor activity"/>
    <property type="evidence" value="ECO:0007669"/>
    <property type="project" value="UniProtKB-KW"/>
</dbReference>
<dbReference type="Gramene" id="RZC80039">
    <property type="protein sequence ID" value="RZC80039"/>
    <property type="gene ID" value="C5167_042617"/>
</dbReference>
<organism evidence="1 2">
    <name type="scientific">Papaver somniferum</name>
    <name type="common">Opium poppy</name>
    <dbReference type="NCBI Taxonomy" id="3469"/>
    <lineage>
        <taxon>Eukaryota</taxon>
        <taxon>Viridiplantae</taxon>
        <taxon>Streptophyta</taxon>
        <taxon>Embryophyta</taxon>
        <taxon>Tracheophyta</taxon>
        <taxon>Spermatophyta</taxon>
        <taxon>Magnoliopsida</taxon>
        <taxon>Ranunculales</taxon>
        <taxon>Papaveraceae</taxon>
        <taxon>Papaveroideae</taxon>
        <taxon>Papaver</taxon>
    </lineage>
</organism>
<dbReference type="GO" id="GO:0000166">
    <property type="term" value="F:nucleotide binding"/>
    <property type="evidence" value="ECO:0007669"/>
    <property type="project" value="UniProtKB-KW"/>
</dbReference>
<dbReference type="PANTHER" id="PTHR20884:SF21">
    <property type="entry name" value="GDP-L-GALACTOSE PHOSPHORYLASE 1"/>
    <property type="match status" value="1"/>
</dbReference>
<evidence type="ECO:0000313" key="1">
    <source>
        <dbReference type="EMBL" id="RZC80039.1"/>
    </source>
</evidence>